<dbReference type="EMBL" id="BX569693">
    <property type="protein sequence ID" value="CAE08126.1"/>
    <property type="molecule type" value="Genomic_DNA"/>
</dbReference>
<dbReference type="Proteomes" id="UP000001422">
    <property type="component" value="Chromosome"/>
</dbReference>
<sequence length="154" mass="16717">MSDQPFPPVDAAAFLGLCAGEWMSLRSSFELSSGGDDDWHSSERGELVVRFGEAVDEAEGELVVTAPGGASTTLRFLRDGALAIDGTSAGQWRFWPDGSMELNLSRPDGMTVQERIWFTRANLRLRSTTATDQDGTPRQGSFCTDIRRVSKAAA</sequence>
<dbReference type="AlphaFoldDB" id="Q7U5T4"/>
<organism evidence="4 5">
    <name type="scientific">Parasynechococcus marenigrum (strain WH8102)</name>
    <dbReference type="NCBI Taxonomy" id="84588"/>
    <lineage>
        <taxon>Bacteria</taxon>
        <taxon>Bacillati</taxon>
        <taxon>Cyanobacteriota</taxon>
        <taxon>Cyanophyceae</taxon>
        <taxon>Synechococcales</taxon>
        <taxon>Prochlorococcaceae</taxon>
        <taxon>Parasynechococcus</taxon>
        <taxon>Parasynechococcus marenigrum</taxon>
    </lineage>
</organism>
<proteinExistence type="inferred from homology"/>
<dbReference type="STRING" id="84588.SYNW1611"/>
<gene>
    <name evidence="3" type="primary">cpcS</name>
    <name evidence="4" type="ordered locus">SYNW1611</name>
</gene>
<accession>Q7U5T4</accession>
<dbReference type="KEGG" id="syw:SYNW1611"/>
<dbReference type="InterPro" id="IPR012674">
    <property type="entry name" value="Calycin"/>
</dbReference>
<dbReference type="EC" id="4.-.-.-" evidence="3"/>
<dbReference type="InterPro" id="IPR018536">
    <property type="entry name" value="CpcS/CpeS"/>
</dbReference>
<keyword evidence="5" id="KW-1185">Reference proteome</keyword>
<evidence type="ECO:0000313" key="5">
    <source>
        <dbReference type="Proteomes" id="UP000001422"/>
    </source>
</evidence>
<dbReference type="GO" id="GO:0017006">
    <property type="term" value="P:protein-tetrapyrrole linkage"/>
    <property type="evidence" value="ECO:0007669"/>
    <property type="project" value="UniProtKB-UniRule"/>
</dbReference>
<reference evidence="4 5" key="1">
    <citation type="journal article" date="2003" name="Nature">
        <title>The genome of a motile marine Synechococcus.</title>
        <authorList>
            <person name="Palenik B."/>
            <person name="Brahamsha B."/>
            <person name="Larimer F."/>
            <person name="Land M."/>
            <person name="Hauser L."/>
            <person name="Chain P."/>
            <person name="Lamerdin J."/>
            <person name="Regala W."/>
            <person name="Allen E.A."/>
            <person name="McCarren J."/>
            <person name="Paulsen I."/>
            <person name="Dufresne A."/>
            <person name="Partensky F."/>
            <person name="Webb E."/>
            <person name="Waterbury J."/>
        </authorList>
    </citation>
    <scope>NUCLEOTIDE SEQUENCE [LARGE SCALE GENOMIC DNA]</scope>
    <source>
        <strain evidence="4 5">WH8102</strain>
    </source>
</reference>
<name>Q7U5T4_PARMW</name>
<dbReference type="eggNOG" id="ENOG502ZFNH">
    <property type="taxonomic scope" value="Bacteria"/>
</dbReference>
<evidence type="ECO:0000256" key="3">
    <source>
        <dbReference type="HAMAP-Rule" id="MF_01459"/>
    </source>
</evidence>
<protein>
    <recommendedName>
        <fullName evidence="3">Chromophore lyase CpcS/CpeS</fullName>
        <ecNumber evidence="3">4.-.-.-</ecNumber>
    </recommendedName>
</protein>
<dbReference type="HAMAP" id="MF_01459">
    <property type="entry name" value="Chrphore_lyase_CpxS"/>
    <property type="match status" value="1"/>
</dbReference>
<dbReference type="HOGENOM" id="CLU_1651309_0_0_3"/>
<dbReference type="RefSeq" id="WP_011128475.1">
    <property type="nucleotide sequence ID" value="NC_005070.1"/>
</dbReference>
<evidence type="ECO:0000313" key="4">
    <source>
        <dbReference type="EMBL" id="CAE08126.1"/>
    </source>
</evidence>
<dbReference type="CDD" id="cd16339">
    <property type="entry name" value="CpcS"/>
    <property type="match status" value="1"/>
</dbReference>
<evidence type="ECO:0000256" key="2">
    <source>
        <dbReference type="ARBA" id="ARBA00023239"/>
    </source>
</evidence>
<dbReference type="Pfam" id="PF09367">
    <property type="entry name" value="CpeS"/>
    <property type="match status" value="1"/>
</dbReference>
<comment type="similarity">
    <text evidence="1 3">Belongs to the CpcS/CpeS biliprotein lyase family.</text>
</comment>
<dbReference type="Gene3D" id="2.40.128.20">
    <property type="match status" value="1"/>
</dbReference>
<dbReference type="GO" id="GO:0016829">
    <property type="term" value="F:lyase activity"/>
    <property type="evidence" value="ECO:0007669"/>
    <property type="project" value="UniProtKB-KW"/>
</dbReference>
<keyword evidence="2 3" id="KW-0456">Lyase</keyword>
<comment type="function">
    <text evidence="3">Covalently attaches a chromophore to Cys residue(s) of phycobiliproteins.</text>
</comment>
<evidence type="ECO:0000256" key="1">
    <source>
        <dbReference type="ARBA" id="ARBA00010681"/>
    </source>
</evidence>